<dbReference type="EMBL" id="FNKH01000002">
    <property type="protein sequence ID" value="SDQ58360.1"/>
    <property type="molecule type" value="Genomic_DNA"/>
</dbReference>
<dbReference type="OrthoDB" id="10019695at2"/>
<feature type="region of interest" description="Disordered" evidence="1">
    <location>
        <begin position="266"/>
        <end position="289"/>
    </location>
</feature>
<feature type="compositionally biased region" description="Polar residues" evidence="1">
    <location>
        <begin position="53"/>
        <end position="67"/>
    </location>
</feature>
<dbReference type="RefSeq" id="WP_139186758.1">
    <property type="nucleotide sequence ID" value="NZ_CP018863.1"/>
</dbReference>
<evidence type="ECO:0000313" key="2">
    <source>
        <dbReference type="EMBL" id="SDQ58360.1"/>
    </source>
</evidence>
<accession>A0A1H1C2V3</accession>
<protein>
    <submittedName>
        <fullName evidence="2">Uncharacterized protein</fullName>
    </submittedName>
</protein>
<name>A0A1H1C2V3_9MICC</name>
<feature type="compositionally biased region" description="Basic and acidic residues" evidence="1">
    <location>
        <begin position="68"/>
        <end position="78"/>
    </location>
</feature>
<gene>
    <name evidence="2" type="ORF">SAMN04489742_1702</name>
</gene>
<proteinExistence type="predicted"/>
<evidence type="ECO:0000313" key="3">
    <source>
        <dbReference type="Proteomes" id="UP000181917"/>
    </source>
</evidence>
<reference evidence="2 3" key="1">
    <citation type="submission" date="2016-10" db="EMBL/GenBank/DDBJ databases">
        <authorList>
            <person name="de Groot N.N."/>
        </authorList>
    </citation>
    <scope>NUCLEOTIDE SEQUENCE [LARGE SCALE GENOMIC DNA]</scope>
    <source>
        <strain evidence="2 3">DSM 20117</strain>
    </source>
</reference>
<organism evidence="2 3">
    <name type="scientific">Crystallibacter crystallopoietes</name>
    <dbReference type="NCBI Taxonomy" id="37928"/>
    <lineage>
        <taxon>Bacteria</taxon>
        <taxon>Bacillati</taxon>
        <taxon>Actinomycetota</taxon>
        <taxon>Actinomycetes</taxon>
        <taxon>Micrococcales</taxon>
        <taxon>Micrococcaceae</taxon>
        <taxon>Crystallibacter</taxon>
    </lineage>
</organism>
<evidence type="ECO:0000256" key="1">
    <source>
        <dbReference type="SAM" id="MobiDB-lite"/>
    </source>
</evidence>
<feature type="region of interest" description="Disordered" evidence="1">
    <location>
        <begin position="53"/>
        <end position="132"/>
    </location>
</feature>
<keyword evidence="3" id="KW-1185">Reference proteome</keyword>
<dbReference type="STRING" id="37928.SAMN04489742_1702"/>
<dbReference type="AlphaFoldDB" id="A0A1H1C2V3"/>
<dbReference type="Proteomes" id="UP000181917">
    <property type="component" value="Unassembled WGS sequence"/>
</dbReference>
<sequence>MAKNGGKWAKSQLIMITLLAAAVIALGVALVVSTGSQVAPPEADVASVAQALPTPSASEPTTAVTPDSEQKQNSREDSTEPEWTPPADEPATESEDSAPEWTSPADVPATESEDLAPEWTSPADEPATEPVYSGPVCPGIHLTSHISSIAYEQADYEHEYYVHVAGTLVNETPYPVEMYLDLVPSVEGLIPDGTSAVSVDVGDYEWKPAPGKPRPSQVIIEPGQEFPFNSRSNFPSDVESLQKITQWYTGTESVYYSYYVSQDAPDCSPTNDIGEGKSIPVSAFPPPIK</sequence>